<evidence type="ECO:0000313" key="8">
    <source>
        <dbReference type="Proteomes" id="UP000317429"/>
    </source>
</evidence>
<dbReference type="InterPro" id="IPR002559">
    <property type="entry name" value="Transposase_11"/>
</dbReference>
<dbReference type="GO" id="GO:0004803">
    <property type="term" value="F:transposase activity"/>
    <property type="evidence" value="ECO:0007669"/>
    <property type="project" value="InterPro"/>
</dbReference>
<reference evidence="7 8" key="1">
    <citation type="submission" date="2019-02" db="EMBL/GenBank/DDBJ databases">
        <title>Deep-cultivation of Planctomycetes and their phenomic and genomic characterization uncovers novel biology.</title>
        <authorList>
            <person name="Wiegand S."/>
            <person name="Jogler M."/>
            <person name="Boedeker C."/>
            <person name="Pinto D."/>
            <person name="Vollmers J."/>
            <person name="Rivas-Marin E."/>
            <person name="Kohn T."/>
            <person name="Peeters S.H."/>
            <person name="Heuer A."/>
            <person name="Rast P."/>
            <person name="Oberbeckmann S."/>
            <person name="Bunk B."/>
            <person name="Jeske O."/>
            <person name="Meyerdierks A."/>
            <person name="Storesund J.E."/>
            <person name="Kallscheuer N."/>
            <person name="Luecker S."/>
            <person name="Lage O.M."/>
            <person name="Pohl T."/>
            <person name="Merkel B.J."/>
            <person name="Hornburger P."/>
            <person name="Mueller R.-W."/>
            <person name="Bruemmer F."/>
            <person name="Labrenz M."/>
            <person name="Spormann A.M."/>
            <person name="Op den Camp H."/>
            <person name="Overmann J."/>
            <person name="Amann R."/>
            <person name="Jetten M.S.M."/>
            <person name="Mascher T."/>
            <person name="Medema M.H."/>
            <person name="Devos D.P."/>
            <person name="Kaster A.-K."/>
            <person name="Ovreas L."/>
            <person name="Rohde M."/>
            <person name="Galperin M.Y."/>
            <person name="Jogler C."/>
        </authorList>
    </citation>
    <scope>NUCLEOTIDE SEQUENCE [LARGE SCALE GENOMIC DNA]</scope>
    <source>
        <strain evidence="7 8">Pla175</strain>
    </source>
</reference>
<evidence type="ECO:0000313" key="7">
    <source>
        <dbReference type="EMBL" id="QDU90330.1"/>
    </source>
</evidence>
<keyword evidence="2" id="KW-0815">Transposition</keyword>
<keyword evidence="8" id="KW-1185">Reference proteome</keyword>
<evidence type="ECO:0000259" key="5">
    <source>
        <dbReference type="Pfam" id="PF01609"/>
    </source>
</evidence>
<dbReference type="Gene3D" id="3.90.350.10">
    <property type="entry name" value="Transposase Inhibitor Protein From Tn5, Chain A, domain 1"/>
    <property type="match status" value="1"/>
</dbReference>
<dbReference type="InterPro" id="IPR012337">
    <property type="entry name" value="RNaseH-like_sf"/>
</dbReference>
<dbReference type="SUPFAM" id="SSF53098">
    <property type="entry name" value="Ribonuclease H-like"/>
    <property type="match status" value="1"/>
</dbReference>
<evidence type="ECO:0000256" key="3">
    <source>
        <dbReference type="ARBA" id="ARBA00023125"/>
    </source>
</evidence>
<evidence type="ECO:0000256" key="1">
    <source>
        <dbReference type="ARBA" id="ARBA00010075"/>
    </source>
</evidence>
<evidence type="ECO:0000256" key="2">
    <source>
        <dbReference type="ARBA" id="ARBA00022578"/>
    </source>
</evidence>
<proteinExistence type="inferred from homology"/>
<evidence type="ECO:0000313" key="6">
    <source>
        <dbReference type="EMBL" id="QDU88539.1"/>
    </source>
</evidence>
<dbReference type="KEGG" id="pnd:Pla175_37330"/>
<dbReference type="GO" id="GO:0006313">
    <property type="term" value="P:DNA transposition"/>
    <property type="evidence" value="ECO:0007669"/>
    <property type="project" value="InterPro"/>
</dbReference>
<dbReference type="Pfam" id="PF01609">
    <property type="entry name" value="DDE_Tnp_1"/>
    <property type="match status" value="1"/>
</dbReference>
<dbReference type="Proteomes" id="UP000317429">
    <property type="component" value="Chromosome"/>
</dbReference>
<dbReference type="AlphaFoldDB" id="A0A518DFS2"/>
<gene>
    <name evidence="6" type="ORF">Pla175_19170</name>
    <name evidence="7" type="ORF">Pla175_37330</name>
</gene>
<dbReference type="OrthoDB" id="279773at2"/>
<dbReference type="NCBIfam" id="NF033592">
    <property type="entry name" value="transpos_IS4_1"/>
    <property type="match status" value="1"/>
</dbReference>
<dbReference type="EMBL" id="CP036291">
    <property type="protein sequence ID" value="QDU88539.1"/>
    <property type="molecule type" value="Genomic_DNA"/>
</dbReference>
<dbReference type="KEGG" id="pnd:Pla175_19170"/>
<dbReference type="EMBL" id="CP036291">
    <property type="protein sequence ID" value="QDU90330.1"/>
    <property type="molecule type" value="Genomic_DNA"/>
</dbReference>
<feature type="domain" description="Transposase IS4-like" evidence="5">
    <location>
        <begin position="129"/>
        <end position="352"/>
    </location>
</feature>
<keyword evidence="4" id="KW-0233">DNA recombination</keyword>
<dbReference type="PANTHER" id="PTHR33258:SF1">
    <property type="entry name" value="TRANSPOSASE INSL FOR INSERTION SEQUENCE ELEMENT IS186A-RELATED"/>
    <property type="match status" value="1"/>
</dbReference>
<evidence type="ECO:0000256" key="4">
    <source>
        <dbReference type="ARBA" id="ARBA00023172"/>
    </source>
</evidence>
<organism evidence="7 8">
    <name type="scientific">Pirellulimonas nuda</name>
    <dbReference type="NCBI Taxonomy" id="2528009"/>
    <lineage>
        <taxon>Bacteria</taxon>
        <taxon>Pseudomonadati</taxon>
        <taxon>Planctomycetota</taxon>
        <taxon>Planctomycetia</taxon>
        <taxon>Pirellulales</taxon>
        <taxon>Lacipirellulaceae</taxon>
        <taxon>Pirellulimonas</taxon>
    </lineage>
</organism>
<name>A0A518DFS2_9BACT</name>
<sequence length="395" mass="44437">MAAKKPKLDERDVRGVKELRALLPLFERLHGVGCERDKAGNRVLHMDEYSVLILLFLFNPILTSLRGVQQASELKKVQKKLGCPRTSLGSLSEATAVFRAEGLREIVGELADQLGALPHDRRLDGVTQRLTAVDGSLLTRLPQIAQAAWQGRRRPDGWRLHAHFEVLRGAPTNIEVTTGRNRKDANEKASLRRLLEADRCYILDRGYEQFSLFNAIVAAGSSYVCRVREDHHFTPEQARDLGPEAIEAGVLEDAVGKLGSAKSVRIEHPDHPVRLVRIRAQAHPKRGGAAGKDLVLATNLMDVPADVVALIYVHRWQVELFFRFFKHTLGCRHLLSEDPVGIEIQTYCAIIVCLLISLWTGKKPTLRTFEMIRFYLIGWADEDEVLAHLEKLKTH</sequence>
<dbReference type="PANTHER" id="PTHR33258">
    <property type="entry name" value="TRANSPOSASE INSL FOR INSERTION SEQUENCE ELEMENT IS186A-RELATED"/>
    <property type="match status" value="1"/>
</dbReference>
<keyword evidence="3" id="KW-0238">DNA-binding</keyword>
<accession>A0A518DFS2</accession>
<protein>
    <submittedName>
        <fullName evidence="7">Transposase DDE domain protein</fullName>
    </submittedName>
</protein>
<dbReference type="GO" id="GO:0003677">
    <property type="term" value="F:DNA binding"/>
    <property type="evidence" value="ECO:0007669"/>
    <property type="project" value="UniProtKB-KW"/>
</dbReference>
<dbReference type="RefSeq" id="WP_145283564.1">
    <property type="nucleotide sequence ID" value="NZ_CP036291.1"/>
</dbReference>
<dbReference type="InterPro" id="IPR047952">
    <property type="entry name" value="Transpos_IS4"/>
</dbReference>
<comment type="similarity">
    <text evidence="1">Belongs to the transposase 11 family.</text>
</comment>